<sequence length="247" mass="27467">MNHSSQDETRNLTDEFGGGNLETPASTIIHPNIMNYHVEVDAATSSSIPAVAGVSPVPVSTSPEFVTPPLQGYVDRAPGPSPQSDDRLGDDNEPASNHSSSLQEVINELRYQPDRSHRGNFMLQLRHRVKSLLATMQSPLTVDESDFAKLYLTNPLRVNIIHYNNMVTNDYNEQVFAEIVSFIHQLSATFLDVAQDLANFYSGGLFGQTDDSMMDTLLFLRLVVPRLHQLRAVFTEPTQLDIVDLPE</sequence>
<gene>
    <name evidence="2" type="ORF">VFPPC_14912</name>
</gene>
<feature type="compositionally biased region" description="Low complexity" evidence="1">
    <location>
        <begin position="55"/>
        <end position="69"/>
    </location>
</feature>
<dbReference type="GeneID" id="28856674"/>
<evidence type="ECO:0000313" key="2">
    <source>
        <dbReference type="EMBL" id="OAQ57895.1"/>
    </source>
</evidence>
<protein>
    <submittedName>
        <fullName evidence="2">Uncharacterized protein</fullName>
    </submittedName>
</protein>
<evidence type="ECO:0000256" key="1">
    <source>
        <dbReference type="SAM" id="MobiDB-lite"/>
    </source>
</evidence>
<keyword evidence="3" id="KW-1185">Reference proteome</keyword>
<feature type="compositionally biased region" description="Basic and acidic residues" evidence="1">
    <location>
        <begin position="1"/>
        <end position="13"/>
    </location>
</feature>
<dbReference type="KEGG" id="pchm:VFPPC_14912"/>
<proteinExistence type="predicted"/>
<feature type="region of interest" description="Disordered" evidence="1">
    <location>
        <begin position="55"/>
        <end position="101"/>
    </location>
</feature>
<dbReference type="AlphaFoldDB" id="A0A179EXI0"/>
<name>A0A179EXI0_METCM</name>
<accession>A0A179EXI0</accession>
<dbReference type="Proteomes" id="UP000078397">
    <property type="component" value="Unassembled WGS sequence"/>
</dbReference>
<dbReference type="RefSeq" id="XP_018136151.1">
    <property type="nucleotide sequence ID" value="XM_018292680.1"/>
</dbReference>
<reference evidence="2 3" key="1">
    <citation type="journal article" date="2016" name="PLoS Pathog.">
        <title>Biosynthesis of antibiotic leucinostatins in bio-control fungus Purpureocillium lilacinum and their inhibition on phytophthora revealed by genome mining.</title>
        <authorList>
            <person name="Wang G."/>
            <person name="Liu Z."/>
            <person name="Lin R."/>
            <person name="Li E."/>
            <person name="Mao Z."/>
            <person name="Ling J."/>
            <person name="Yang Y."/>
            <person name="Yin W.B."/>
            <person name="Xie B."/>
        </authorList>
    </citation>
    <scope>NUCLEOTIDE SEQUENCE [LARGE SCALE GENOMIC DNA]</scope>
    <source>
        <strain evidence="2">170</strain>
    </source>
</reference>
<dbReference type="EMBL" id="LSBJ02000015">
    <property type="protein sequence ID" value="OAQ57895.1"/>
    <property type="molecule type" value="Genomic_DNA"/>
</dbReference>
<comment type="caution">
    <text evidence="2">The sequence shown here is derived from an EMBL/GenBank/DDBJ whole genome shotgun (WGS) entry which is preliminary data.</text>
</comment>
<feature type="region of interest" description="Disordered" evidence="1">
    <location>
        <begin position="1"/>
        <end position="25"/>
    </location>
</feature>
<organism evidence="2 3">
    <name type="scientific">Pochonia chlamydosporia 170</name>
    <dbReference type="NCBI Taxonomy" id="1380566"/>
    <lineage>
        <taxon>Eukaryota</taxon>
        <taxon>Fungi</taxon>
        <taxon>Dikarya</taxon>
        <taxon>Ascomycota</taxon>
        <taxon>Pezizomycotina</taxon>
        <taxon>Sordariomycetes</taxon>
        <taxon>Hypocreomycetidae</taxon>
        <taxon>Hypocreales</taxon>
        <taxon>Clavicipitaceae</taxon>
        <taxon>Pochonia</taxon>
    </lineage>
</organism>
<evidence type="ECO:0000313" key="3">
    <source>
        <dbReference type="Proteomes" id="UP000078397"/>
    </source>
</evidence>